<dbReference type="PANTHER" id="PTHR30590">
    <property type="entry name" value="INNER MEMBRANE PROTEIN"/>
    <property type="match status" value="1"/>
</dbReference>
<dbReference type="PANTHER" id="PTHR30590:SF2">
    <property type="entry name" value="INNER MEMBRANE PROTEIN"/>
    <property type="match status" value="1"/>
</dbReference>
<sequence length="383" mass="43344">MTVEKSNNRIRLLDILRGFAIFGTLGTNIWLFAHLGDLNALFSYGAEWWTSVDDFLRLLVLFLVNGKFLGMLTILFGVGLELKYRQALRKSAPWPGTYLWICLFLLIEGFLHFALVMEYDILMSYAVTAVIVSFIVRGGDRRINRVLKILAGFHVSVMLAVLAVDIYFNLSGANVSFGSMEYVAALYREGAWMEQVVYRLSNMVLLRFEALMVIPLNIILFLTGIRLMRAGAFSPDERGRRIRRVMLRIGLGLGVPLNLLLFVPNGGFDLGIRYLFAPILSLGYMAMIARLVERSEHLKVWRFMEAAGKMSLSCYVLQNLLASFIFYGWGLGWGGRLGSLSVIGVWLAVCLAEAVLAAWWIDRWKLGPMEWTRKALLKMVAAR</sequence>
<feature type="transmembrane region" description="Helical" evidence="1">
    <location>
        <begin position="121"/>
        <end position="137"/>
    </location>
</feature>
<feature type="transmembrane region" description="Helical" evidence="1">
    <location>
        <begin position="312"/>
        <end position="331"/>
    </location>
</feature>
<feature type="domain" description="DUF418" evidence="2">
    <location>
        <begin position="227"/>
        <end position="376"/>
    </location>
</feature>
<name>A0ABM8V3I3_THEXY</name>
<comment type="caution">
    <text evidence="3">The sequence shown here is derived from an EMBL/GenBank/DDBJ whole genome shotgun (WGS) entry which is preliminary data.</text>
</comment>
<dbReference type="EMBL" id="CAJRAY010000039">
    <property type="protein sequence ID" value="CAG5085390.1"/>
    <property type="molecule type" value="Genomic_DNA"/>
</dbReference>
<dbReference type="InterPro" id="IPR007349">
    <property type="entry name" value="DUF418"/>
</dbReference>
<feature type="transmembrane region" description="Helical" evidence="1">
    <location>
        <begin position="337"/>
        <end position="361"/>
    </location>
</feature>
<keyword evidence="1" id="KW-0812">Transmembrane</keyword>
<proteinExistence type="predicted"/>
<feature type="transmembrane region" description="Helical" evidence="1">
    <location>
        <begin position="98"/>
        <end position="115"/>
    </location>
</feature>
<reference evidence="3 4" key="1">
    <citation type="submission" date="2021-04" db="EMBL/GenBank/DDBJ databases">
        <authorList>
            <person name="Rakotoarivonina H."/>
        </authorList>
    </citation>
    <scope>NUCLEOTIDE SEQUENCE [LARGE SCALE GENOMIC DNA]</scope>
    <source>
        <strain evidence="3 4">XE</strain>
    </source>
</reference>
<evidence type="ECO:0000313" key="4">
    <source>
        <dbReference type="Proteomes" id="UP000681526"/>
    </source>
</evidence>
<gene>
    <name evidence="3" type="primary">txxe 1071</name>
    <name evidence="3" type="ORF">TXXE_08680</name>
</gene>
<feature type="transmembrane region" description="Helical" evidence="1">
    <location>
        <begin position="55"/>
        <end position="78"/>
    </location>
</feature>
<evidence type="ECO:0000256" key="1">
    <source>
        <dbReference type="SAM" id="Phobius"/>
    </source>
</evidence>
<feature type="transmembrane region" description="Helical" evidence="1">
    <location>
        <begin position="245"/>
        <end position="263"/>
    </location>
</feature>
<evidence type="ECO:0000259" key="2">
    <source>
        <dbReference type="Pfam" id="PF04235"/>
    </source>
</evidence>
<keyword evidence="4" id="KW-1185">Reference proteome</keyword>
<evidence type="ECO:0000313" key="3">
    <source>
        <dbReference type="EMBL" id="CAG5085390.1"/>
    </source>
</evidence>
<dbReference type="Pfam" id="PF04235">
    <property type="entry name" value="DUF418"/>
    <property type="match status" value="1"/>
</dbReference>
<dbReference type="Proteomes" id="UP000681526">
    <property type="component" value="Unassembled WGS sequence"/>
</dbReference>
<feature type="transmembrane region" description="Helical" evidence="1">
    <location>
        <begin position="204"/>
        <end position="225"/>
    </location>
</feature>
<keyword evidence="1" id="KW-1133">Transmembrane helix</keyword>
<dbReference type="InterPro" id="IPR052529">
    <property type="entry name" value="Bact_Transport_Assoc"/>
</dbReference>
<organism evidence="3 4">
    <name type="scientific">Thermobacillus xylanilyticus</name>
    <dbReference type="NCBI Taxonomy" id="76633"/>
    <lineage>
        <taxon>Bacteria</taxon>
        <taxon>Bacillati</taxon>
        <taxon>Bacillota</taxon>
        <taxon>Bacilli</taxon>
        <taxon>Bacillales</taxon>
        <taxon>Paenibacillaceae</taxon>
        <taxon>Thermobacillus</taxon>
    </lineage>
</organism>
<keyword evidence="1" id="KW-0472">Membrane</keyword>
<accession>A0ABM8V3I3</accession>
<feature type="transmembrane region" description="Helical" evidence="1">
    <location>
        <begin position="12"/>
        <end position="35"/>
    </location>
</feature>
<protein>
    <recommendedName>
        <fullName evidence="2">DUF418 domain-containing protein</fullName>
    </recommendedName>
</protein>
<feature type="transmembrane region" description="Helical" evidence="1">
    <location>
        <begin position="149"/>
        <end position="170"/>
    </location>
</feature>
<feature type="transmembrane region" description="Helical" evidence="1">
    <location>
        <begin position="275"/>
        <end position="292"/>
    </location>
</feature>